<dbReference type="eggNOG" id="COG0664">
    <property type="taxonomic scope" value="Bacteria"/>
</dbReference>
<dbReference type="SMART" id="SM00100">
    <property type="entry name" value="cNMP"/>
    <property type="match status" value="1"/>
</dbReference>
<dbReference type="GO" id="GO:0003677">
    <property type="term" value="F:DNA binding"/>
    <property type="evidence" value="ECO:0007669"/>
    <property type="project" value="UniProtKB-KW"/>
</dbReference>
<dbReference type="Pfam" id="PF00027">
    <property type="entry name" value="cNMP_binding"/>
    <property type="match status" value="1"/>
</dbReference>
<keyword evidence="1" id="KW-0805">Transcription regulation</keyword>
<name>A1TU02_PARC0</name>
<evidence type="ECO:0000313" key="6">
    <source>
        <dbReference type="EMBL" id="ABM34440.1"/>
    </source>
</evidence>
<dbReference type="InterPro" id="IPR000595">
    <property type="entry name" value="cNMP-bd_dom"/>
</dbReference>
<dbReference type="InterPro" id="IPR012318">
    <property type="entry name" value="HTH_CRP"/>
</dbReference>
<dbReference type="InterPro" id="IPR014710">
    <property type="entry name" value="RmlC-like_jellyroll"/>
</dbReference>
<evidence type="ECO:0000313" key="7">
    <source>
        <dbReference type="Proteomes" id="UP000002596"/>
    </source>
</evidence>
<dbReference type="AlphaFoldDB" id="A1TU02"/>
<dbReference type="SUPFAM" id="SSF51206">
    <property type="entry name" value="cAMP-binding domain-like"/>
    <property type="match status" value="1"/>
</dbReference>
<evidence type="ECO:0000256" key="3">
    <source>
        <dbReference type="ARBA" id="ARBA00023163"/>
    </source>
</evidence>
<accession>A1TU02</accession>
<gene>
    <name evidence="6" type="ordered locus">Aave_3897</name>
</gene>
<protein>
    <submittedName>
        <fullName evidence="6">Cyclic nucleotide-binding protein</fullName>
    </submittedName>
</protein>
<dbReference type="STRING" id="397945.Aave_3897"/>
<feature type="domain" description="HTH crp-type" evidence="5">
    <location>
        <begin position="177"/>
        <end position="245"/>
    </location>
</feature>
<dbReference type="EMBL" id="CP000512">
    <property type="protein sequence ID" value="ABM34440.1"/>
    <property type="molecule type" value="Genomic_DNA"/>
</dbReference>
<dbReference type="InterPro" id="IPR036390">
    <property type="entry name" value="WH_DNA-bd_sf"/>
</dbReference>
<dbReference type="GO" id="GO:0006355">
    <property type="term" value="P:regulation of DNA-templated transcription"/>
    <property type="evidence" value="ECO:0007669"/>
    <property type="project" value="InterPro"/>
</dbReference>
<dbReference type="SUPFAM" id="SSF46785">
    <property type="entry name" value="Winged helix' DNA-binding domain"/>
    <property type="match status" value="1"/>
</dbReference>
<keyword evidence="2" id="KW-0238">DNA-binding</keyword>
<keyword evidence="3" id="KW-0804">Transcription</keyword>
<dbReference type="PROSITE" id="PS50042">
    <property type="entry name" value="CNMP_BINDING_3"/>
    <property type="match status" value="1"/>
</dbReference>
<dbReference type="Gene3D" id="2.60.120.10">
    <property type="entry name" value="Jelly Rolls"/>
    <property type="match status" value="1"/>
</dbReference>
<sequence length="299" mass="31715">MRPAAARTAQPDIPALLLPNGLSMPLSEPDRKTCHECSSRRLCLIGRQGEATRVPWPALVQEHRFRKGDLLQTQGETADSISVIKVGTALLQRVGPDEVARPVAMAGCGQALGTGAVLGTAERLTWVAVQEGRLCRIPAAALVRSGGLDAEFLQALLQEEAQAQARLADWSGLLHLRGVPAQLASALLQLSQLQRSTLVRLPTHTVLASLLATTRETIARSLTQLAQQGAVVRHDRWHCAIVRAPLVALLANQATRAENLPPAPARRPAPARDGGKPAAWRVALAAPAARPPAVQALGA</sequence>
<evidence type="ECO:0000259" key="5">
    <source>
        <dbReference type="PROSITE" id="PS51063"/>
    </source>
</evidence>
<dbReference type="CDD" id="cd00038">
    <property type="entry name" value="CAP_ED"/>
    <property type="match status" value="1"/>
</dbReference>
<dbReference type="Proteomes" id="UP000002596">
    <property type="component" value="Chromosome"/>
</dbReference>
<proteinExistence type="predicted"/>
<evidence type="ECO:0000256" key="1">
    <source>
        <dbReference type="ARBA" id="ARBA00023015"/>
    </source>
</evidence>
<reference evidence="6" key="1">
    <citation type="submission" date="2006-12" db="EMBL/GenBank/DDBJ databases">
        <title>Complete sequence of Acidovorax avenae subsp. citrulli AAC00-1.</title>
        <authorList>
            <consortium name="US DOE Joint Genome Institute"/>
            <person name="Copeland A."/>
            <person name="Lucas S."/>
            <person name="Lapidus A."/>
            <person name="Barry K."/>
            <person name="Detter J.C."/>
            <person name="Glavina del Rio T."/>
            <person name="Dalin E."/>
            <person name="Tice H."/>
            <person name="Pitluck S."/>
            <person name="Kiss H."/>
            <person name="Brettin T."/>
            <person name="Bruce D."/>
            <person name="Han C."/>
            <person name="Tapia R."/>
            <person name="Gilna P."/>
            <person name="Schmutz J."/>
            <person name="Larimer F."/>
            <person name="Land M."/>
            <person name="Hauser L."/>
            <person name="Kyrpides N."/>
            <person name="Kim E."/>
            <person name="Stahl D."/>
            <person name="Richardson P."/>
        </authorList>
    </citation>
    <scope>NUCLEOTIDE SEQUENCE</scope>
    <source>
        <strain evidence="6">AAC00-1</strain>
    </source>
</reference>
<feature type="domain" description="Cyclic nucleotide-binding" evidence="4">
    <location>
        <begin position="60"/>
        <end position="157"/>
    </location>
</feature>
<organism evidence="6 7">
    <name type="scientific">Paracidovorax citrulli (strain AAC00-1)</name>
    <name type="common">Acidovorax citrulli</name>
    <dbReference type="NCBI Taxonomy" id="397945"/>
    <lineage>
        <taxon>Bacteria</taxon>
        <taxon>Pseudomonadati</taxon>
        <taxon>Pseudomonadota</taxon>
        <taxon>Betaproteobacteria</taxon>
        <taxon>Burkholderiales</taxon>
        <taxon>Comamonadaceae</taxon>
        <taxon>Paracidovorax</taxon>
    </lineage>
</organism>
<evidence type="ECO:0000256" key="2">
    <source>
        <dbReference type="ARBA" id="ARBA00023125"/>
    </source>
</evidence>
<dbReference type="SMART" id="SM00419">
    <property type="entry name" value="HTH_CRP"/>
    <property type="match status" value="1"/>
</dbReference>
<dbReference type="HOGENOM" id="CLU_080910_0_0_4"/>
<dbReference type="PROSITE" id="PS51063">
    <property type="entry name" value="HTH_CRP_2"/>
    <property type="match status" value="1"/>
</dbReference>
<evidence type="ECO:0000259" key="4">
    <source>
        <dbReference type="PROSITE" id="PS50042"/>
    </source>
</evidence>
<dbReference type="Pfam" id="PF13545">
    <property type="entry name" value="HTH_Crp_2"/>
    <property type="match status" value="1"/>
</dbReference>
<dbReference type="InterPro" id="IPR018490">
    <property type="entry name" value="cNMP-bd_dom_sf"/>
</dbReference>
<dbReference type="KEGG" id="aav:Aave_3897"/>